<evidence type="ECO:0000313" key="2">
    <source>
        <dbReference type="EMBL" id="KAG7089888.1"/>
    </source>
</evidence>
<proteinExistence type="predicted"/>
<dbReference type="Proteomes" id="UP001049176">
    <property type="component" value="Chromosome 7"/>
</dbReference>
<accession>A0A9P7RUV4</accession>
<comment type="caution">
    <text evidence="2">The sequence shown here is derived from an EMBL/GenBank/DDBJ whole genome shotgun (WGS) entry which is preliminary data.</text>
</comment>
<dbReference type="KEGG" id="more:E1B28_011522"/>
<dbReference type="RefSeq" id="XP_043006358.1">
    <property type="nucleotide sequence ID" value="XM_043156571.1"/>
</dbReference>
<evidence type="ECO:0000256" key="1">
    <source>
        <dbReference type="SAM" id="MobiDB-lite"/>
    </source>
</evidence>
<organism evidence="2 3">
    <name type="scientific">Marasmius oreades</name>
    <name type="common">fairy-ring Marasmius</name>
    <dbReference type="NCBI Taxonomy" id="181124"/>
    <lineage>
        <taxon>Eukaryota</taxon>
        <taxon>Fungi</taxon>
        <taxon>Dikarya</taxon>
        <taxon>Basidiomycota</taxon>
        <taxon>Agaricomycotina</taxon>
        <taxon>Agaricomycetes</taxon>
        <taxon>Agaricomycetidae</taxon>
        <taxon>Agaricales</taxon>
        <taxon>Marasmiineae</taxon>
        <taxon>Marasmiaceae</taxon>
        <taxon>Marasmius</taxon>
    </lineage>
</organism>
<dbReference type="AlphaFoldDB" id="A0A9P7RUV4"/>
<name>A0A9P7RUV4_9AGAR</name>
<feature type="region of interest" description="Disordered" evidence="1">
    <location>
        <begin position="1"/>
        <end position="21"/>
    </location>
</feature>
<feature type="compositionally biased region" description="Polar residues" evidence="1">
    <location>
        <begin position="9"/>
        <end position="20"/>
    </location>
</feature>
<gene>
    <name evidence="2" type="ORF">E1B28_011522</name>
</gene>
<sequence>MKSACIKEGSSTRTSSTQFSIPIDPFDMSNWYEDYTMPVRTNTGPASSSSVNKRYRVQYNGVTLVGVCTSQVESRTGPRLILEFTDGITQHFATEYCVATTESCTNSEGAK</sequence>
<dbReference type="EMBL" id="CM032187">
    <property type="protein sequence ID" value="KAG7089888.1"/>
    <property type="molecule type" value="Genomic_DNA"/>
</dbReference>
<reference evidence="2" key="1">
    <citation type="journal article" date="2021" name="Genome Biol. Evol.">
        <title>The assembled and annotated genome of the fairy-ring fungus Marasmius oreades.</title>
        <authorList>
            <person name="Hiltunen M."/>
            <person name="Ament-Velasquez S.L."/>
            <person name="Johannesson H."/>
        </authorList>
    </citation>
    <scope>NUCLEOTIDE SEQUENCE</scope>
    <source>
        <strain evidence="2">03SP1</strain>
    </source>
</reference>
<evidence type="ECO:0000313" key="3">
    <source>
        <dbReference type="Proteomes" id="UP001049176"/>
    </source>
</evidence>
<protein>
    <submittedName>
        <fullName evidence="2">Uncharacterized protein</fullName>
    </submittedName>
</protein>
<dbReference type="GeneID" id="66080597"/>
<keyword evidence="3" id="KW-1185">Reference proteome</keyword>